<dbReference type="InterPro" id="IPR029787">
    <property type="entry name" value="Nucleotide_cyclase"/>
</dbReference>
<evidence type="ECO:0008006" key="7">
    <source>
        <dbReference type="Google" id="ProtNLM"/>
    </source>
</evidence>
<accession>A0A1T2L322</accession>
<sequence>MQALKTIKGFILAAALLVSLILLVGLYFTTSHAYSSAVRDNAISSSESLARNTFNAMYQIMRQGWSRAQLEEFIASLEQTSSKTSHTTTIYRGELVNHLFGSIGSQPGDTMINETFSSGQAVSIVSDTSIRYSYPLTAKDECLQCHTNAKTGNILGVIEVRQDLTPLLSKAESQLLAPLALIAPIPFIMALLVAFMLNKRINRSLAILDTNIDQVNRVSDLKNIDLNEVDLGFTELNNIFHKVAMLGTKLKSVAVDKELLEFEIRLLEKFVITSDVVRDWREYVSTMLGEINRVIDAYTLFSIFKVDDELFDLEIFWISPPSERTRDSMERAVKKALENHPSFSSFPSLVINHNISDPAGEIIELDNDQIELQTKSLFVDTPKIGGIVGIGVQSGLGDDEVRILVMESILSTLLNVVGSVKAIYKYTKDLEYYATRDPLTDLYNQRIFWELLGYEINRAERHDYAFSLLVIDLDNFKSVNDSYGHSFGDRFLQEFASAIDDAMRNGDVLARYGGDEFVVLLPESDQEHALPVCERILQNANRLTLEAPDGSAAKATVSIGLATYPAHATEGKDLFMFADNMMYKAKTEGKNRIGVPTDQDVVEVFKKIGEKSQIINDAIQQKRIIPFFQPIYNVQEDRVDAFEVLSRIQLEDETIMGAFEFIEIAERMGVIHMLDIIVIEKAFAKLQESGYGGKLFINLSPRALVLSDFIPEIRRLTEKYNIEHDRIVFEITERDTVKNMSLLEKFVNELKSDGYQLAIDDFGSGFSSFHYLKRFPIDFVKIEGDFVANMLNDPRDLALVHSISALAGDLNLYSIAEFVEDAEVLDEVRKAGITYAQGYHIGKPSPEMVTTIGTIAHS</sequence>
<dbReference type="OrthoDB" id="9816034at2"/>
<dbReference type="Pfam" id="PF00990">
    <property type="entry name" value="GGDEF"/>
    <property type="match status" value="1"/>
</dbReference>
<evidence type="ECO:0000259" key="3">
    <source>
        <dbReference type="PROSITE" id="PS50883"/>
    </source>
</evidence>
<dbReference type="InterPro" id="IPR050706">
    <property type="entry name" value="Cyclic-di-GMP_PDE-like"/>
</dbReference>
<dbReference type="Gene3D" id="3.20.20.450">
    <property type="entry name" value="EAL domain"/>
    <property type="match status" value="1"/>
</dbReference>
<dbReference type="PANTHER" id="PTHR33121">
    <property type="entry name" value="CYCLIC DI-GMP PHOSPHODIESTERASE PDEF"/>
    <property type="match status" value="1"/>
</dbReference>
<dbReference type="NCBIfam" id="TIGR00254">
    <property type="entry name" value="GGDEF"/>
    <property type="match status" value="1"/>
</dbReference>
<keyword evidence="2" id="KW-0472">Membrane</keyword>
<dbReference type="SMART" id="SM00267">
    <property type="entry name" value="GGDEF"/>
    <property type="match status" value="1"/>
</dbReference>
<protein>
    <recommendedName>
        <fullName evidence="7">GGDEF-domain containing protein</fullName>
    </recommendedName>
</protein>
<evidence type="ECO:0000259" key="4">
    <source>
        <dbReference type="PROSITE" id="PS50887"/>
    </source>
</evidence>
<keyword evidence="2" id="KW-0812">Transmembrane</keyword>
<gene>
    <name evidence="5" type="ORF">BOW53_11240</name>
</gene>
<dbReference type="Gene3D" id="3.30.70.270">
    <property type="match status" value="1"/>
</dbReference>
<evidence type="ECO:0000256" key="2">
    <source>
        <dbReference type="SAM" id="Phobius"/>
    </source>
</evidence>
<dbReference type="PANTHER" id="PTHR33121:SF71">
    <property type="entry name" value="OXYGEN SENSOR PROTEIN DOSP"/>
    <property type="match status" value="1"/>
</dbReference>
<organism evidence="5 6">
    <name type="scientific">Solemya pervernicosa gill symbiont</name>
    <dbReference type="NCBI Taxonomy" id="642797"/>
    <lineage>
        <taxon>Bacteria</taxon>
        <taxon>Pseudomonadati</taxon>
        <taxon>Pseudomonadota</taxon>
        <taxon>Gammaproteobacteria</taxon>
        <taxon>sulfur-oxidizing symbionts</taxon>
    </lineage>
</organism>
<dbReference type="Pfam" id="PF00563">
    <property type="entry name" value="EAL"/>
    <property type="match status" value="1"/>
</dbReference>
<dbReference type="InterPro" id="IPR001633">
    <property type="entry name" value="EAL_dom"/>
</dbReference>
<comment type="caution">
    <text evidence="5">The sequence shown here is derived from an EMBL/GenBank/DDBJ whole genome shotgun (WGS) entry which is preliminary data.</text>
</comment>
<dbReference type="SUPFAM" id="SSF141868">
    <property type="entry name" value="EAL domain-like"/>
    <property type="match status" value="1"/>
</dbReference>
<keyword evidence="6" id="KW-1185">Reference proteome</keyword>
<proteinExistence type="predicted"/>
<name>A0A1T2L322_9GAMM</name>
<feature type="domain" description="EAL" evidence="3">
    <location>
        <begin position="608"/>
        <end position="858"/>
    </location>
</feature>
<dbReference type="PROSITE" id="PS50883">
    <property type="entry name" value="EAL"/>
    <property type="match status" value="1"/>
</dbReference>
<dbReference type="GO" id="GO:0071111">
    <property type="term" value="F:cyclic-guanylate-specific phosphodiesterase activity"/>
    <property type="evidence" value="ECO:0007669"/>
    <property type="project" value="InterPro"/>
</dbReference>
<dbReference type="PROSITE" id="PS50887">
    <property type="entry name" value="GGDEF"/>
    <property type="match status" value="1"/>
</dbReference>
<evidence type="ECO:0000313" key="5">
    <source>
        <dbReference type="EMBL" id="OOZ39479.1"/>
    </source>
</evidence>
<dbReference type="InterPro" id="IPR043128">
    <property type="entry name" value="Rev_trsase/Diguanyl_cyclase"/>
</dbReference>
<evidence type="ECO:0000313" key="6">
    <source>
        <dbReference type="Proteomes" id="UP000191110"/>
    </source>
</evidence>
<dbReference type="SMART" id="SM00052">
    <property type="entry name" value="EAL"/>
    <property type="match status" value="1"/>
</dbReference>
<feature type="domain" description="GGDEF" evidence="4">
    <location>
        <begin position="464"/>
        <end position="598"/>
    </location>
</feature>
<comment type="cofactor">
    <cofactor evidence="1">
        <name>Mg(2+)</name>
        <dbReference type="ChEBI" id="CHEBI:18420"/>
    </cofactor>
</comment>
<dbReference type="InterPro" id="IPR000160">
    <property type="entry name" value="GGDEF_dom"/>
</dbReference>
<feature type="transmembrane region" description="Helical" evidence="2">
    <location>
        <begin position="175"/>
        <end position="197"/>
    </location>
</feature>
<dbReference type="FunFam" id="3.30.70.270:FF:000001">
    <property type="entry name" value="Diguanylate cyclase domain protein"/>
    <property type="match status" value="1"/>
</dbReference>
<dbReference type="Proteomes" id="UP000191110">
    <property type="component" value="Unassembled WGS sequence"/>
</dbReference>
<dbReference type="RefSeq" id="WP_078484176.1">
    <property type="nucleotide sequence ID" value="NZ_MPRL01000050.1"/>
</dbReference>
<dbReference type="CDD" id="cd01949">
    <property type="entry name" value="GGDEF"/>
    <property type="match status" value="1"/>
</dbReference>
<dbReference type="SUPFAM" id="SSF55073">
    <property type="entry name" value="Nucleotide cyclase"/>
    <property type="match status" value="1"/>
</dbReference>
<dbReference type="EMBL" id="MPRL01000050">
    <property type="protein sequence ID" value="OOZ39479.1"/>
    <property type="molecule type" value="Genomic_DNA"/>
</dbReference>
<dbReference type="AlphaFoldDB" id="A0A1T2L322"/>
<dbReference type="CDD" id="cd01948">
    <property type="entry name" value="EAL"/>
    <property type="match status" value="1"/>
</dbReference>
<evidence type="ECO:0000256" key="1">
    <source>
        <dbReference type="ARBA" id="ARBA00001946"/>
    </source>
</evidence>
<reference evidence="5 6" key="1">
    <citation type="submission" date="2016-11" db="EMBL/GenBank/DDBJ databases">
        <title>Mixed transmission modes and dynamic genome evolution in an obligate animal-bacterial symbiosis.</title>
        <authorList>
            <person name="Russell S.L."/>
            <person name="Corbett-Detig R.B."/>
            <person name="Cavanaugh C.M."/>
        </authorList>
    </citation>
    <scope>NUCLEOTIDE SEQUENCE [LARGE SCALE GENOMIC DNA]</scope>
    <source>
        <strain evidence="5">Sveles-Q1</strain>
    </source>
</reference>
<dbReference type="Gene3D" id="3.30.450.290">
    <property type="match status" value="1"/>
</dbReference>
<dbReference type="InterPro" id="IPR035919">
    <property type="entry name" value="EAL_sf"/>
</dbReference>
<keyword evidence="2" id="KW-1133">Transmembrane helix</keyword>